<sequence length="490" mass="51379">MSKLLQLIIALTILTSVSVLTAPVLAATNGDFDCPYRGGDDGAVTNWLNQGVCDGAVDCSGQEGCLEAKAWCTYDQCSGNQLGGRCGVCHTSPFRVIYLSNADGTPGECPEEYGFISDNVNTCYIDVSTEGGVTPPLPAGRYYVYQGAGCWEPQELTLTEGCVLSGSLPCKIIGGPGLTCGTGPGPVTTVCQPKEWKCKNKNVAQPATVCWSGIIASSRSCTPAGSSNSLCPTNQDQGQKDGTGQSRTLRTYNTFDYDSGKILSIPPVVLKATTPAPTPSVSPTPGPTPTPIPTDNLGVPCGWPTENSHRVITQTCPSNECPASAAQCLDFSHSYNALDIRGDSIPIYATLSGAAIRYVAATQGTASANYGVYIIIVNYTTGYQALYAHLQAEPGDQVGDVKNIGEVQAGDRIGTALVGSTGFTDGPHLHYEVRRDSNRLCPNTFLDCQRSTAASPSLLQQALGILGRLESLFSKKEGVSSMPEDSGVAP</sequence>
<gene>
    <name evidence="4" type="ORF">UV05_C0047G0005</name>
</gene>
<dbReference type="Proteomes" id="UP000034875">
    <property type="component" value="Unassembled WGS sequence"/>
</dbReference>
<evidence type="ECO:0000259" key="3">
    <source>
        <dbReference type="Pfam" id="PF01551"/>
    </source>
</evidence>
<keyword evidence="2" id="KW-0732">Signal</keyword>
<dbReference type="SUPFAM" id="SSF51261">
    <property type="entry name" value="Duplicated hybrid motif"/>
    <property type="match status" value="1"/>
</dbReference>
<proteinExistence type="predicted"/>
<accession>A0A0G1BY31</accession>
<evidence type="ECO:0000256" key="2">
    <source>
        <dbReference type="SAM" id="SignalP"/>
    </source>
</evidence>
<dbReference type="AlphaFoldDB" id="A0A0G1BY31"/>
<dbReference type="InterPro" id="IPR050570">
    <property type="entry name" value="Cell_wall_metabolism_enzyme"/>
</dbReference>
<evidence type="ECO:0000256" key="1">
    <source>
        <dbReference type="SAM" id="MobiDB-lite"/>
    </source>
</evidence>
<dbReference type="InterPro" id="IPR016047">
    <property type="entry name" value="M23ase_b-sheet_dom"/>
</dbReference>
<reference evidence="4 5" key="1">
    <citation type="journal article" date="2015" name="Nature">
        <title>rRNA introns, odd ribosomes, and small enigmatic genomes across a large radiation of phyla.</title>
        <authorList>
            <person name="Brown C.T."/>
            <person name="Hug L.A."/>
            <person name="Thomas B.C."/>
            <person name="Sharon I."/>
            <person name="Castelle C.J."/>
            <person name="Singh A."/>
            <person name="Wilkins M.J."/>
            <person name="Williams K.H."/>
            <person name="Banfield J.F."/>
        </authorList>
    </citation>
    <scope>NUCLEOTIDE SEQUENCE [LARGE SCALE GENOMIC DNA]</scope>
</reference>
<feature type="chain" id="PRO_5002536228" evidence="2">
    <location>
        <begin position="27"/>
        <end position="490"/>
    </location>
</feature>
<feature type="region of interest" description="Disordered" evidence="1">
    <location>
        <begin position="228"/>
        <end position="247"/>
    </location>
</feature>
<dbReference type="InterPro" id="IPR011055">
    <property type="entry name" value="Dup_hybrid_motif"/>
</dbReference>
<comment type="caution">
    <text evidence="4">The sequence shown here is derived from an EMBL/GenBank/DDBJ whole genome shotgun (WGS) entry which is preliminary data.</text>
</comment>
<name>A0A0G1BY31_9BACT</name>
<evidence type="ECO:0000313" key="4">
    <source>
        <dbReference type="EMBL" id="KKS42328.1"/>
    </source>
</evidence>
<protein>
    <submittedName>
        <fullName evidence="4">S-layer domain-containing protein</fullName>
    </submittedName>
</protein>
<feature type="domain" description="M23ase beta-sheet core" evidence="3">
    <location>
        <begin position="339"/>
        <end position="440"/>
    </location>
</feature>
<dbReference type="PANTHER" id="PTHR21666:SF270">
    <property type="entry name" value="MUREIN HYDROLASE ACTIVATOR ENVC"/>
    <property type="match status" value="1"/>
</dbReference>
<dbReference type="Pfam" id="PF01551">
    <property type="entry name" value="Peptidase_M23"/>
    <property type="match status" value="1"/>
</dbReference>
<dbReference type="PANTHER" id="PTHR21666">
    <property type="entry name" value="PEPTIDASE-RELATED"/>
    <property type="match status" value="1"/>
</dbReference>
<feature type="signal peptide" evidence="2">
    <location>
        <begin position="1"/>
        <end position="26"/>
    </location>
</feature>
<dbReference type="Gene3D" id="2.70.70.10">
    <property type="entry name" value="Glucose Permease (Domain IIA)"/>
    <property type="match status" value="1"/>
</dbReference>
<dbReference type="EMBL" id="LCCZ01000047">
    <property type="protein sequence ID" value="KKS42328.1"/>
    <property type="molecule type" value="Genomic_DNA"/>
</dbReference>
<evidence type="ECO:0000313" key="5">
    <source>
        <dbReference type="Proteomes" id="UP000034875"/>
    </source>
</evidence>
<organism evidence="4 5">
    <name type="scientific">candidate division CPR1 bacterium GW2011_GWA2_42_17</name>
    <dbReference type="NCBI Taxonomy" id="1618341"/>
    <lineage>
        <taxon>Bacteria</taxon>
        <taxon>candidate division CPR1</taxon>
    </lineage>
</organism>
<dbReference type="GO" id="GO:0004222">
    <property type="term" value="F:metalloendopeptidase activity"/>
    <property type="evidence" value="ECO:0007669"/>
    <property type="project" value="TreeGrafter"/>
</dbReference>
<dbReference type="CDD" id="cd12797">
    <property type="entry name" value="M23_peptidase"/>
    <property type="match status" value="1"/>
</dbReference>